<evidence type="ECO:0000256" key="1">
    <source>
        <dbReference type="SAM" id="Phobius"/>
    </source>
</evidence>
<accession>A0A378Q415</accession>
<evidence type="ECO:0000313" key="3">
    <source>
        <dbReference type="Proteomes" id="UP000254133"/>
    </source>
</evidence>
<keyword evidence="1" id="KW-0812">Transmembrane</keyword>
<keyword evidence="2" id="KW-0969">Cilium</keyword>
<keyword evidence="1" id="KW-0472">Membrane</keyword>
<dbReference type="Proteomes" id="UP000254133">
    <property type="component" value="Unassembled WGS sequence"/>
</dbReference>
<dbReference type="RefSeq" id="WP_115370045.1">
    <property type="nucleotide sequence ID" value="NZ_UGPZ01000003.1"/>
</dbReference>
<protein>
    <submittedName>
        <fullName evidence="2">Flagellar assembly protein H</fullName>
    </submittedName>
</protein>
<keyword evidence="2" id="KW-0966">Cell projection</keyword>
<keyword evidence="1" id="KW-1133">Transmembrane helix</keyword>
<keyword evidence="2" id="KW-0282">Flagellum</keyword>
<reference evidence="2 3" key="1">
    <citation type="submission" date="2018-06" db="EMBL/GenBank/DDBJ databases">
        <authorList>
            <consortium name="Pathogen Informatics"/>
            <person name="Doyle S."/>
        </authorList>
    </citation>
    <scope>NUCLEOTIDE SEQUENCE [LARGE SCALE GENOMIC DNA]</scope>
    <source>
        <strain evidence="2 3">NCTC9426</strain>
    </source>
</reference>
<organism evidence="2 3">
    <name type="scientific">Moraxella bovis</name>
    <dbReference type="NCBI Taxonomy" id="476"/>
    <lineage>
        <taxon>Bacteria</taxon>
        <taxon>Pseudomonadati</taxon>
        <taxon>Pseudomonadota</taxon>
        <taxon>Gammaproteobacteria</taxon>
        <taxon>Moraxellales</taxon>
        <taxon>Moraxellaceae</taxon>
        <taxon>Moraxella</taxon>
    </lineage>
</organism>
<dbReference type="PROSITE" id="PS51257">
    <property type="entry name" value="PROKAR_LIPOPROTEIN"/>
    <property type="match status" value="1"/>
</dbReference>
<feature type="transmembrane region" description="Helical" evidence="1">
    <location>
        <begin position="74"/>
        <end position="95"/>
    </location>
</feature>
<gene>
    <name evidence="2" type="ORF">NCTC9426_02631</name>
</gene>
<sequence>MHQKSSLITFFALLLSACDDEYKKGYSDGKSDGYKEGKEVGYKEGHQVGYTEGHDDGYWEGTQFLVQDNALPTAGLGILIALFFVIVGLFYSLFYKGWIYFFKEKWVRYSTLRELKKIRKSSIFKANMENKIEAEKYAQLKENEIKYSISMLQLDEKISDIIINSHPKYDENSDINNLYIDIFKETVKSKELSNKHKIDIYSEILNRAKNLSADDNVELS</sequence>
<name>A0A378Q415_MORBO</name>
<evidence type="ECO:0000313" key="2">
    <source>
        <dbReference type="EMBL" id="STY93897.1"/>
    </source>
</evidence>
<dbReference type="EMBL" id="UGPZ01000003">
    <property type="protein sequence ID" value="STY93897.1"/>
    <property type="molecule type" value="Genomic_DNA"/>
</dbReference>
<proteinExistence type="predicted"/>
<dbReference type="AlphaFoldDB" id="A0A378Q415"/>